<evidence type="ECO:0000313" key="2">
    <source>
        <dbReference type="EMBL" id="TFF04188.1"/>
    </source>
</evidence>
<dbReference type="AlphaFoldDB" id="A0A4Y8QXL2"/>
<feature type="signal peptide" evidence="1">
    <location>
        <begin position="1"/>
        <end position="35"/>
    </location>
</feature>
<proteinExistence type="predicted"/>
<comment type="caution">
    <text evidence="2">The sequence shown here is derived from an EMBL/GenBank/DDBJ whole genome shotgun (WGS) entry which is preliminary data.</text>
</comment>
<dbReference type="EMBL" id="SOZH01000013">
    <property type="protein sequence ID" value="TFF04188.1"/>
    <property type="molecule type" value="Genomic_DNA"/>
</dbReference>
<protein>
    <submittedName>
        <fullName evidence="2">Uncharacterized protein</fullName>
    </submittedName>
</protein>
<organism evidence="2 3">
    <name type="scientific">Cellulosimicrobium funkei</name>
    <dbReference type="NCBI Taxonomy" id="264251"/>
    <lineage>
        <taxon>Bacteria</taxon>
        <taxon>Bacillati</taxon>
        <taxon>Actinomycetota</taxon>
        <taxon>Actinomycetes</taxon>
        <taxon>Micrococcales</taxon>
        <taxon>Promicromonosporaceae</taxon>
        <taxon>Cellulosimicrobium</taxon>
    </lineage>
</organism>
<name>A0A4Y8QXL2_9MICO</name>
<evidence type="ECO:0000313" key="3">
    <source>
        <dbReference type="Proteomes" id="UP000298003"/>
    </source>
</evidence>
<sequence>MNESIALRARKGLIPLAALATILVALLVGARPAAAAAACAAAENAKAEVAQLHVASKLQGIDERGAVDTDDGGIIVTPQVITCTPYDGFHITSSANCQARVAYLKKVAPDFKSWKCQRSYMPGCPTGYYYWMVMVGTNY</sequence>
<accession>A0A4Y8QXL2</accession>
<keyword evidence="1" id="KW-0732">Signal</keyword>
<evidence type="ECO:0000256" key="1">
    <source>
        <dbReference type="SAM" id="SignalP"/>
    </source>
</evidence>
<reference evidence="2 3" key="1">
    <citation type="submission" date="2019-03" db="EMBL/GenBank/DDBJ databases">
        <title>Cellulosimicrobium funkei JCM14302 Assembly.</title>
        <authorList>
            <person name="Dou T."/>
        </authorList>
    </citation>
    <scope>NUCLEOTIDE SEQUENCE [LARGE SCALE GENOMIC DNA]</scope>
    <source>
        <strain evidence="2 3">JCM 14302</strain>
    </source>
</reference>
<feature type="chain" id="PRO_5021389869" evidence="1">
    <location>
        <begin position="36"/>
        <end position="139"/>
    </location>
</feature>
<dbReference type="GeneID" id="95686583"/>
<gene>
    <name evidence="2" type="ORF">E1O70_19050</name>
</gene>
<keyword evidence="3" id="KW-1185">Reference proteome</keyword>
<dbReference type="RefSeq" id="WP_061268565.1">
    <property type="nucleotide sequence ID" value="NZ_SOZH01000013.1"/>
</dbReference>
<dbReference type="Proteomes" id="UP000298003">
    <property type="component" value="Unassembled WGS sequence"/>
</dbReference>